<evidence type="ECO:0000313" key="2">
    <source>
        <dbReference type="EMBL" id="OAJ61697.1"/>
    </source>
</evidence>
<dbReference type="Proteomes" id="UP000077961">
    <property type="component" value="Unassembled WGS sequence"/>
</dbReference>
<dbReference type="Proteomes" id="UP000078116">
    <property type="component" value="Unassembled WGS sequence"/>
</dbReference>
<dbReference type="Gene3D" id="4.10.430.10">
    <property type="entry name" value="Histone-like protein H-NS, C-terminal domain"/>
    <property type="match status" value="1"/>
</dbReference>
<keyword evidence="3" id="KW-0238">DNA-binding</keyword>
<accession>A0A1A9NF69</accession>
<protein>
    <submittedName>
        <fullName evidence="3">DNA-binding protein</fullName>
    </submittedName>
</protein>
<dbReference type="GO" id="GO:0003677">
    <property type="term" value="F:DNA binding"/>
    <property type="evidence" value="ECO:0007669"/>
    <property type="project" value="UniProtKB-KW"/>
</dbReference>
<dbReference type="SUPFAM" id="SSF81273">
    <property type="entry name" value="H-NS histone-like proteins"/>
    <property type="match status" value="1"/>
</dbReference>
<comment type="caution">
    <text evidence="3">The sequence shown here is derived from an EMBL/GenBank/DDBJ whole genome shotgun (WGS) entry which is preliminary data.</text>
</comment>
<name>A0A1A9NF69_9BURK</name>
<dbReference type="InterPro" id="IPR027444">
    <property type="entry name" value="H-NS_C_dom"/>
</dbReference>
<evidence type="ECO:0000313" key="5">
    <source>
        <dbReference type="Proteomes" id="UP000078116"/>
    </source>
</evidence>
<dbReference type="RefSeq" id="WP_064266153.1">
    <property type="nucleotide sequence ID" value="NZ_LXJZ01000081.1"/>
</dbReference>
<feature type="domain" description="DNA-binding protein H-NS-like C-terminal" evidence="1">
    <location>
        <begin position="53"/>
        <end position="86"/>
    </location>
</feature>
<keyword evidence="4" id="KW-1185">Reference proteome</keyword>
<dbReference type="InterPro" id="IPR037150">
    <property type="entry name" value="H-NS_C_dom_sf"/>
</dbReference>
<gene>
    <name evidence="2" type="ORF">A6V36_23375</name>
    <name evidence="3" type="ORF">A6V37_15130</name>
</gene>
<evidence type="ECO:0000259" key="1">
    <source>
        <dbReference type="Pfam" id="PF00816"/>
    </source>
</evidence>
<evidence type="ECO:0000313" key="4">
    <source>
        <dbReference type="Proteomes" id="UP000077961"/>
    </source>
</evidence>
<evidence type="ECO:0000313" key="3">
    <source>
        <dbReference type="EMBL" id="OAJ65296.1"/>
    </source>
</evidence>
<dbReference type="AlphaFoldDB" id="A0A1A9NF69"/>
<dbReference type="OrthoDB" id="8966769at2"/>
<reference evidence="4 5" key="1">
    <citation type="submission" date="2016-04" db="EMBL/GenBank/DDBJ databases">
        <title>Reclassification of Paraburkholderia panaciterrae (Farh et al. 2015) Dobritsa &amp; Samadpour 2016 as a later homotypic synonym of Paraburkholderia ginsengiterrae (Farh et al. 2015) Dobritsa &amp; Samadpour 2016.</title>
        <authorList>
            <person name="Dobritsa A.P."/>
            <person name="Kutumbaka K."/>
            <person name="Samadpour M."/>
        </authorList>
    </citation>
    <scope>NUCLEOTIDE SEQUENCE [LARGE SCALE GENOMIC DNA]</scope>
    <source>
        <strain evidence="3 5">DCY85</strain>
        <strain evidence="2 4">DCY85-1</strain>
    </source>
</reference>
<dbReference type="Pfam" id="PF00816">
    <property type="entry name" value="Histone_HNS"/>
    <property type="match status" value="1"/>
</dbReference>
<organism evidence="3 5">
    <name type="scientific">Paraburkholderia ginsengiterrae</name>
    <dbReference type="NCBI Taxonomy" id="1462993"/>
    <lineage>
        <taxon>Bacteria</taxon>
        <taxon>Pseudomonadati</taxon>
        <taxon>Pseudomonadota</taxon>
        <taxon>Betaproteobacteria</taxon>
        <taxon>Burkholderiales</taxon>
        <taxon>Burkholderiaceae</taxon>
        <taxon>Paraburkholderia</taxon>
    </lineage>
</organism>
<dbReference type="EMBL" id="LXJZ01000081">
    <property type="protein sequence ID" value="OAJ61697.1"/>
    <property type="molecule type" value="Genomic_DNA"/>
</dbReference>
<dbReference type="EMBL" id="LXKA01000044">
    <property type="protein sequence ID" value="OAJ65296.1"/>
    <property type="molecule type" value="Genomic_DNA"/>
</dbReference>
<sequence>MKKREEQQSFDFDGNARERLVVWIRRRMDEYGITLEALAESIEADAAAVPVIMYRDAYGNTWDGRGEKPDWLKRATYAGQNIEHFRC</sequence>
<proteinExistence type="predicted"/>